<organism evidence="14 15">
    <name type="scientific">Alicyclobacillus hesperidum</name>
    <dbReference type="NCBI Taxonomy" id="89784"/>
    <lineage>
        <taxon>Bacteria</taxon>
        <taxon>Bacillati</taxon>
        <taxon>Bacillota</taxon>
        <taxon>Bacilli</taxon>
        <taxon>Bacillales</taxon>
        <taxon>Alicyclobacillaceae</taxon>
        <taxon>Alicyclobacillus</taxon>
    </lineage>
</organism>
<evidence type="ECO:0000256" key="2">
    <source>
        <dbReference type="ARBA" id="ARBA00008072"/>
    </source>
</evidence>
<dbReference type="SMART" id="SM00829">
    <property type="entry name" value="PKS_ER"/>
    <property type="match status" value="1"/>
</dbReference>
<evidence type="ECO:0000256" key="1">
    <source>
        <dbReference type="ARBA" id="ARBA00001947"/>
    </source>
</evidence>
<dbReference type="GO" id="GO:0008270">
    <property type="term" value="F:zinc ion binding"/>
    <property type="evidence" value="ECO:0007669"/>
    <property type="project" value="InterPro"/>
</dbReference>
<feature type="domain" description="Enoyl reductase (ER)" evidence="12">
    <location>
        <begin position="13"/>
        <end position="318"/>
    </location>
</feature>
<evidence type="ECO:0000256" key="7">
    <source>
        <dbReference type="ARBA" id="ARBA00023002"/>
    </source>
</evidence>
<evidence type="ECO:0000256" key="4">
    <source>
        <dbReference type="ARBA" id="ARBA00016352"/>
    </source>
</evidence>
<dbReference type="EMBL" id="FNOJ01000003">
    <property type="protein sequence ID" value="SDW25569.1"/>
    <property type="molecule type" value="Genomic_DNA"/>
</dbReference>
<accession>A0A1H2S3J5</accession>
<evidence type="ECO:0000256" key="6">
    <source>
        <dbReference type="ARBA" id="ARBA00022833"/>
    </source>
</evidence>
<reference evidence="15" key="2">
    <citation type="submission" date="2016-10" db="EMBL/GenBank/DDBJ databases">
        <authorList>
            <person name="Varghese N."/>
        </authorList>
    </citation>
    <scope>NUCLEOTIDE SEQUENCE [LARGE SCALE GENOMIC DNA]</scope>
    <source>
        <strain evidence="15">DSM 12489</strain>
    </source>
</reference>
<proteinExistence type="inferred from homology"/>
<reference evidence="13" key="3">
    <citation type="submission" date="2023-02" db="EMBL/GenBank/DDBJ databases">
        <title>Proposal of a novel subspecies: Alicyclobacillus hesperidum subspecies aegle.</title>
        <authorList>
            <person name="Goto K."/>
            <person name="Fujii T."/>
            <person name="Yasui K."/>
            <person name="Mochida K."/>
            <person name="Kato-Tanaka Y."/>
            <person name="Morohoshi S."/>
            <person name="An S.Y."/>
            <person name="Kasai H."/>
            <person name="Yokota A."/>
        </authorList>
    </citation>
    <scope>NUCLEOTIDE SEQUENCE</scope>
    <source>
        <strain evidence="13">DSM 12766</strain>
    </source>
</reference>
<reference evidence="14" key="1">
    <citation type="submission" date="2016-10" db="EMBL/GenBank/DDBJ databases">
        <authorList>
            <person name="de Groot N.N."/>
        </authorList>
    </citation>
    <scope>NUCLEOTIDE SEQUENCE [LARGE SCALE GENOMIC DNA]</scope>
    <source>
        <strain evidence="14">DSM 12489</strain>
    </source>
</reference>
<evidence type="ECO:0000256" key="8">
    <source>
        <dbReference type="ARBA" id="ARBA00023027"/>
    </source>
</evidence>
<dbReference type="InterPro" id="IPR011032">
    <property type="entry name" value="GroES-like_sf"/>
</dbReference>
<evidence type="ECO:0000313" key="15">
    <source>
        <dbReference type="Proteomes" id="UP000182589"/>
    </source>
</evidence>
<gene>
    <name evidence="13" type="ORF">Heshes_10600</name>
    <name evidence="14" type="ORF">SAMN04489725_103233</name>
</gene>
<dbReference type="Gene3D" id="3.40.50.720">
    <property type="entry name" value="NAD(P)-binding Rossmann-like Domain"/>
    <property type="match status" value="1"/>
</dbReference>
<dbReference type="InterPro" id="IPR013154">
    <property type="entry name" value="ADH-like_N"/>
</dbReference>
<dbReference type="FunFam" id="3.40.50.720:FF:000039">
    <property type="entry name" value="Alcohol dehydrogenase AdhP"/>
    <property type="match status" value="1"/>
</dbReference>
<dbReference type="STRING" id="89784.SAMN04489725_103233"/>
<evidence type="ECO:0000259" key="12">
    <source>
        <dbReference type="SMART" id="SM00829"/>
    </source>
</evidence>
<comment type="cofactor">
    <cofactor evidence="1 11">
        <name>Zn(2+)</name>
        <dbReference type="ChEBI" id="CHEBI:29105"/>
    </cofactor>
</comment>
<dbReference type="InterPro" id="IPR036291">
    <property type="entry name" value="NAD(P)-bd_dom_sf"/>
</dbReference>
<comment type="similarity">
    <text evidence="2 11">Belongs to the zinc-containing alcohol dehydrogenase family.</text>
</comment>
<dbReference type="SUPFAM" id="SSF50129">
    <property type="entry name" value="GroES-like"/>
    <property type="match status" value="1"/>
</dbReference>
<dbReference type="PANTHER" id="PTHR42940">
    <property type="entry name" value="ALCOHOL DEHYDROGENASE 1-RELATED"/>
    <property type="match status" value="1"/>
</dbReference>
<name>A0A1H2S3J5_9BACL</name>
<dbReference type="Proteomes" id="UP001157137">
    <property type="component" value="Unassembled WGS sequence"/>
</dbReference>
<dbReference type="PANTHER" id="PTHR42940:SF7">
    <property type="entry name" value="ALCOHOL DEHYDROGENASE-LIKE N-TERMINAL DOMAIN-CONTAINING PROTEIN"/>
    <property type="match status" value="1"/>
</dbReference>
<keyword evidence="5 11" id="KW-0479">Metal-binding</keyword>
<dbReference type="InterPro" id="IPR013149">
    <property type="entry name" value="ADH-like_C"/>
</dbReference>
<evidence type="ECO:0000313" key="14">
    <source>
        <dbReference type="EMBL" id="SDW25569.1"/>
    </source>
</evidence>
<keyword evidence="6 11" id="KW-0862">Zinc</keyword>
<dbReference type="InterPro" id="IPR020843">
    <property type="entry name" value="ER"/>
</dbReference>
<evidence type="ECO:0000256" key="5">
    <source>
        <dbReference type="ARBA" id="ARBA00022723"/>
    </source>
</evidence>
<comment type="catalytic activity">
    <reaction evidence="9">
        <text>a secondary alcohol + NAD(+) = a ketone + NADH + H(+)</text>
        <dbReference type="Rhea" id="RHEA:10740"/>
        <dbReference type="ChEBI" id="CHEBI:15378"/>
        <dbReference type="ChEBI" id="CHEBI:17087"/>
        <dbReference type="ChEBI" id="CHEBI:35681"/>
        <dbReference type="ChEBI" id="CHEBI:57540"/>
        <dbReference type="ChEBI" id="CHEBI:57945"/>
        <dbReference type="EC" id="1.1.1.1"/>
    </reaction>
</comment>
<evidence type="ECO:0000256" key="11">
    <source>
        <dbReference type="RuleBase" id="RU361277"/>
    </source>
</evidence>
<dbReference type="Pfam" id="PF08240">
    <property type="entry name" value="ADH_N"/>
    <property type="match status" value="1"/>
</dbReference>
<evidence type="ECO:0000313" key="13">
    <source>
        <dbReference type="EMBL" id="GLV13376.1"/>
    </source>
</evidence>
<evidence type="ECO:0000256" key="10">
    <source>
        <dbReference type="ARBA" id="ARBA00049243"/>
    </source>
</evidence>
<protein>
    <recommendedName>
        <fullName evidence="4">Alcohol dehydrogenase</fullName>
        <ecNumber evidence="3">1.1.1.1</ecNumber>
    </recommendedName>
</protein>
<dbReference type="EMBL" id="BSRA01000005">
    <property type="protein sequence ID" value="GLV13376.1"/>
    <property type="molecule type" value="Genomic_DNA"/>
</dbReference>
<dbReference type="Pfam" id="PF00107">
    <property type="entry name" value="ADH_zinc_N"/>
    <property type="match status" value="1"/>
</dbReference>
<dbReference type="RefSeq" id="WP_074692009.1">
    <property type="nucleotide sequence ID" value="NZ_BSRA01000005.1"/>
</dbReference>
<comment type="catalytic activity">
    <reaction evidence="10">
        <text>a primary alcohol + NAD(+) = an aldehyde + NADH + H(+)</text>
        <dbReference type="Rhea" id="RHEA:10736"/>
        <dbReference type="ChEBI" id="CHEBI:15378"/>
        <dbReference type="ChEBI" id="CHEBI:15734"/>
        <dbReference type="ChEBI" id="CHEBI:17478"/>
        <dbReference type="ChEBI" id="CHEBI:57540"/>
        <dbReference type="ChEBI" id="CHEBI:57945"/>
        <dbReference type="EC" id="1.1.1.1"/>
    </reaction>
</comment>
<keyword evidence="15" id="KW-1185">Reference proteome</keyword>
<dbReference type="PROSITE" id="PS00059">
    <property type="entry name" value="ADH_ZINC"/>
    <property type="match status" value="1"/>
</dbReference>
<keyword evidence="8" id="KW-0520">NAD</keyword>
<dbReference type="GO" id="GO:0004022">
    <property type="term" value="F:alcohol dehydrogenase (NAD+) activity"/>
    <property type="evidence" value="ECO:0007669"/>
    <property type="project" value="UniProtKB-EC"/>
</dbReference>
<dbReference type="SUPFAM" id="SSF51735">
    <property type="entry name" value="NAD(P)-binding Rossmann-fold domains"/>
    <property type="match status" value="1"/>
</dbReference>
<dbReference type="Gene3D" id="3.90.180.10">
    <property type="entry name" value="Medium-chain alcohol dehydrogenases, catalytic domain"/>
    <property type="match status" value="2"/>
</dbReference>
<dbReference type="AlphaFoldDB" id="A0A1H2S3J5"/>
<dbReference type="EC" id="1.1.1.1" evidence="3"/>
<dbReference type="GO" id="GO:0005737">
    <property type="term" value="C:cytoplasm"/>
    <property type="evidence" value="ECO:0007669"/>
    <property type="project" value="TreeGrafter"/>
</dbReference>
<sequence length="321" mass="33459">MATMRAVQIAQRGGPLQLVELPIPEPGPEQVRIRVEACGVCHGEMVAIEGHHPHMVYPRVPGHEVIGVIDKLGDGVAGWNVGERVGVGWMGGHGEVTGLTQDGGYAEYMVAYIDGLARVPDGLEAKAAAPLMCAGNTVFTALRSSMARPGDLVAIGGIGGLGHLAVQYARKAGYRVAAVSRGRDKEELAKSLGADVYIDAKADDPGAVLRELGGARAALATAPNAASIRQLFEGLAPGGELIIVAGSGEPIDISAAEMLGGKRAMRGWTAGPAADSEATIRFSLLTNVVPMIETFPLERAQEALDKMLNADVRFRAVLSMA</sequence>
<dbReference type="InterPro" id="IPR002328">
    <property type="entry name" value="ADH_Zn_CS"/>
</dbReference>
<evidence type="ECO:0000256" key="3">
    <source>
        <dbReference type="ARBA" id="ARBA00013190"/>
    </source>
</evidence>
<evidence type="ECO:0000256" key="9">
    <source>
        <dbReference type="ARBA" id="ARBA00049164"/>
    </source>
</evidence>
<dbReference type="Proteomes" id="UP000182589">
    <property type="component" value="Unassembled WGS sequence"/>
</dbReference>
<keyword evidence="7" id="KW-0560">Oxidoreductase</keyword>